<dbReference type="eggNOG" id="KOG0198">
    <property type="taxonomic scope" value="Eukaryota"/>
</dbReference>
<dbReference type="STRING" id="3641.A0A061DI65"/>
<organism evidence="2 3">
    <name type="scientific">Theobroma cacao</name>
    <name type="common">Cacao</name>
    <name type="synonym">Cocoa</name>
    <dbReference type="NCBI Taxonomy" id="3641"/>
    <lineage>
        <taxon>Eukaryota</taxon>
        <taxon>Viridiplantae</taxon>
        <taxon>Streptophyta</taxon>
        <taxon>Embryophyta</taxon>
        <taxon>Tracheophyta</taxon>
        <taxon>Spermatophyta</taxon>
        <taxon>Magnoliopsida</taxon>
        <taxon>eudicotyledons</taxon>
        <taxon>Gunneridae</taxon>
        <taxon>Pentapetalae</taxon>
        <taxon>rosids</taxon>
        <taxon>malvids</taxon>
        <taxon>Malvales</taxon>
        <taxon>Malvaceae</taxon>
        <taxon>Byttnerioideae</taxon>
        <taxon>Theobroma</taxon>
    </lineage>
</organism>
<protein>
    <submittedName>
        <fullName evidence="2">Uncharacterized protein</fullName>
    </submittedName>
</protein>
<dbReference type="Proteomes" id="UP000026915">
    <property type="component" value="Chromosome 1"/>
</dbReference>
<sequence length="170" mass="19330">MNLTNFLADPAEVESVSFDTCPGVVEKYQHVEDIHWAVRPLAIVFGLFTAMKLTMFVGCSVSTRVKKCRRNGHDGHAGDEFAGTYSHRDKKLSAARRWHLSRNVVELKRISRGDGCSTEAAVAQRWWCALRRIAFLGDAQERERWEAWGLRKKLSKGRARKAWLALCLQA</sequence>
<keyword evidence="3" id="KW-1185">Reference proteome</keyword>
<keyword evidence="1" id="KW-0472">Membrane</keyword>
<dbReference type="PANTHER" id="PTHR47209">
    <property type="entry name" value="OS06G0639500 PROTEIN"/>
    <property type="match status" value="1"/>
</dbReference>
<accession>A0A061DI65</accession>
<name>A0A061DI65_THECC</name>
<dbReference type="AlphaFoldDB" id="A0A061DI65"/>
<evidence type="ECO:0000256" key="1">
    <source>
        <dbReference type="SAM" id="Phobius"/>
    </source>
</evidence>
<evidence type="ECO:0000313" key="3">
    <source>
        <dbReference type="Proteomes" id="UP000026915"/>
    </source>
</evidence>
<dbReference type="HOGENOM" id="CLU_1573444_0_0_1"/>
<keyword evidence="1" id="KW-0812">Transmembrane</keyword>
<dbReference type="InParanoid" id="A0A061DI65"/>
<evidence type="ECO:0000313" key="2">
    <source>
        <dbReference type="EMBL" id="EOX92214.1"/>
    </source>
</evidence>
<feature type="transmembrane region" description="Helical" evidence="1">
    <location>
        <begin position="41"/>
        <end position="61"/>
    </location>
</feature>
<dbReference type="Gramene" id="EOX92214">
    <property type="protein sequence ID" value="EOX92214"/>
    <property type="gene ID" value="TCM_001194"/>
</dbReference>
<dbReference type="InterPro" id="IPR053293">
    <property type="entry name" value="OCM_Kinase"/>
</dbReference>
<proteinExistence type="predicted"/>
<gene>
    <name evidence="2" type="ORF">TCM_001194</name>
</gene>
<dbReference type="EMBL" id="CM001879">
    <property type="protein sequence ID" value="EOX92214.1"/>
    <property type="molecule type" value="Genomic_DNA"/>
</dbReference>
<dbReference type="PANTHER" id="PTHR47209:SF10">
    <property type="entry name" value="E3 UBIQUITIN-PROTEIN LIGASE KEG-LIKE"/>
    <property type="match status" value="1"/>
</dbReference>
<keyword evidence="1" id="KW-1133">Transmembrane helix</keyword>
<reference evidence="2 3" key="1">
    <citation type="journal article" date="2013" name="Genome Biol.">
        <title>The genome sequence of the most widely cultivated cacao type and its use to identify candidate genes regulating pod color.</title>
        <authorList>
            <person name="Motamayor J.C."/>
            <person name="Mockaitis K."/>
            <person name="Schmutz J."/>
            <person name="Haiminen N."/>
            <person name="Iii D.L."/>
            <person name="Cornejo O."/>
            <person name="Findley S.D."/>
            <person name="Zheng P."/>
            <person name="Utro F."/>
            <person name="Royaert S."/>
            <person name="Saski C."/>
            <person name="Jenkins J."/>
            <person name="Podicheti R."/>
            <person name="Zhao M."/>
            <person name="Scheffler B.E."/>
            <person name="Stack J.C."/>
            <person name="Feltus F.A."/>
            <person name="Mustiga G.M."/>
            <person name="Amores F."/>
            <person name="Phillips W."/>
            <person name="Marelli J.P."/>
            <person name="May G.D."/>
            <person name="Shapiro H."/>
            <person name="Ma J."/>
            <person name="Bustamante C.D."/>
            <person name="Schnell R.J."/>
            <person name="Main D."/>
            <person name="Gilbert D."/>
            <person name="Parida L."/>
            <person name="Kuhn D.N."/>
        </authorList>
    </citation>
    <scope>NUCLEOTIDE SEQUENCE [LARGE SCALE GENOMIC DNA]</scope>
    <source>
        <strain evidence="3">cv. Matina 1-6</strain>
    </source>
</reference>